<organism evidence="1 2">
    <name type="scientific">Rhizobium aethiopicum</name>
    <dbReference type="NCBI Taxonomy" id="1138170"/>
    <lineage>
        <taxon>Bacteria</taxon>
        <taxon>Pseudomonadati</taxon>
        <taxon>Pseudomonadota</taxon>
        <taxon>Alphaproteobacteria</taxon>
        <taxon>Hyphomicrobiales</taxon>
        <taxon>Rhizobiaceae</taxon>
        <taxon>Rhizobium/Agrobacterium group</taxon>
        <taxon>Rhizobium</taxon>
    </lineage>
</organism>
<accession>A0A7W6Q7D6</accession>
<gene>
    <name evidence="1" type="ORF">GGD53_001499</name>
</gene>
<keyword evidence="2" id="KW-1185">Reference proteome</keyword>
<evidence type="ECO:0000313" key="1">
    <source>
        <dbReference type="EMBL" id="MBB4191358.1"/>
    </source>
</evidence>
<reference evidence="1 2" key="1">
    <citation type="submission" date="2020-08" db="EMBL/GenBank/DDBJ databases">
        <title>Genomic Encyclopedia of Type Strains, Phase IV (KMG-V): Genome sequencing to study the core and pangenomes of soil and plant-associated prokaryotes.</title>
        <authorList>
            <person name="Whitman W."/>
        </authorList>
    </citation>
    <scope>NUCLEOTIDE SEQUENCE [LARGE SCALE GENOMIC DNA]</scope>
    <source>
        <strain evidence="1 2">SEMIA 4074</strain>
    </source>
</reference>
<protein>
    <submittedName>
        <fullName evidence="1">Uncharacterized protein</fullName>
    </submittedName>
</protein>
<comment type="caution">
    <text evidence="1">The sequence shown here is derived from an EMBL/GenBank/DDBJ whole genome shotgun (WGS) entry which is preliminary data.</text>
</comment>
<dbReference type="AlphaFoldDB" id="A0A7W6Q7D6"/>
<dbReference type="Proteomes" id="UP000524492">
    <property type="component" value="Unassembled WGS sequence"/>
</dbReference>
<evidence type="ECO:0000313" key="2">
    <source>
        <dbReference type="Proteomes" id="UP000524492"/>
    </source>
</evidence>
<sequence length="69" mass="7720">MIPSPIAQAQNVLNDAEVALCQRVFDHVASAKKITSDPQRQDLASRIIQSYQHGLKDEDSLLSLLIDFR</sequence>
<proteinExistence type="predicted"/>
<name>A0A7W6Q7D6_9HYPH</name>
<dbReference type="EMBL" id="JACIFV010000003">
    <property type="protein sequence ID" value="MBB4191358.1"/>
    <property type="molecule type" value="Genomic_DNA"/>
</dbReference>
<dbReference type="RefSeq" id="WP_184454840.1">
    <property type="nucleotide sequence ID" value="NZ_JACIFV010000003.1"/>
</dbReference>